<organism evidence="1">
    <name type="scientific">viral metagenome</name>
    <dbReference type="NCBI Taxonomy" id="1070528"/>
    <lineage>
        <taxon>unclassified sequences</taxon>
        <taxon>metagenomes</taxon>
        <taxon>organismal metagenomes</taxon>
    </lineage>
</organism>
<dbReference type="EMBL" id="MN740283">
    <property type="protein sequence ID" value="QHT97819.1"/>
    <property type="molecule type" value="Genomic_DNA"/>
</dbReference>
<sequence>MDQFNRFLERLAELDVDYEVYTSSADVEGELRYIAKAYEEEPEEITELLAELRAPLQPPLYNLTIYYPISRRGEIPPTPAVYASPRPITPADIMDSINAFYETPLNQENIDAYIRLNPEYIDLNEPILRTPIMGGPKLRDVILGSPTGLRPYQDGYLLQLSW</sequence>
<reference evidence="1" key="1">
    <citation type="journal article" date="2020" name="Nature">
        <title>Giant virus diversity and host interactions through global metagenomics.</title>
        <authorList>
            <person name="Schulz F."/>
            <person name="Roux S."/>
            <person name="Paez-Espino D."/>
            <person name="Jungbluth S."/>
            <person name="Walsh D.A."/>
            <person name="Denef V.J."/>
            <person name="McMahon K.D."/>
            <person name="Konstantinidis K.T."/>
            <person name="Eloe-Fadrosh E.A."/>
            <person name="Kyrpides N.C."/>
            <person name="Woyke T."/>
        </authorList>
    </citation>
    <scope>NUCLEOTIDE SEQUENCE</scope>
    <source>
        <strain evidence="1">GVMAG-M-3300025572-1</strain>
    </source>
</reference>
<name>A0A6C0IZ04_9ZZZZ</name>
<accession>A0A6C0IZ04</accession>
<evidence type="ECO:0000313" key="1">
    <source>
        <dbReference type="EMBL" id="QHT97819.1"/>
    </source>
</evidence>
<proteinExistence type="predicted"/>
<protein>
    <submittedName>
        <fullName evidence="1">Uncharacterized protein</fullName>
    </submittedName>
</protein>
<dbReference type="AlphaFoldDB" id="A0A6C0IZ04"/>